<dbReference type="PANTHER" id="PTHR47971:SF8">
    <property type="entry name" value="KINESIN-LIKE PROTEIN"/>
    <property type="match status" value="1"/>
</dbReference>
<evidence type="ECO:0000256" key="1">
    <source>
        <dbReference type="ARBA" id="ARBA00004245"/>
    </source>
</evidence>
<dbReference type="GO" id="GO:0008017">
    <property type="term" value="F:microtubule binding"/>
    <property type="evidence" value="ECO:0007669"/>
    <property type="project" value="InterPro"/>
</dbReference>
<feature type="region of interest" description="Disordered" evidence="12">
    <location>
        <begin position="1"/>
        <end position="21"/>
    </location>
</feature>
<evidence type="ECO:0000259" key="13">
    <source>
        <dbReference type="PROSITE" id="PS50067"/>
    </source>
</evidence>
<evidence type="ECO:0000256" key="12">
    <source>
        <dbReference type="SAM" id="MobiDB-lite"/>
    </source>
</evidence>
<dbReference type="KEGG" id="tet:TTHERM_00648540"/>
<dbReference type="STRING" id="312017.I7M676"/>
<dbReference type="CDD" id="cd01367">
    <property type="entry name" value="KISc_KIF2_like"/>
    <property type="match status" value="1"/>
</dbReference>
<accession>I7M676</accession>
<name>I7M676_TETTS</name>
<comment type="subcellular location">
    <subcellularLocation>
        <location evidence="1">Cytoplasm</location>
        <location evidence="1">Cytoskeleton</location>
    </subcellularLocation>
</comment>
<evidence type="ECO:0000256" key="8">
    <source>
        <dbReference type="ARBA" id="ARBA00061030"/>
    </source>
</evidence>
<dbReference type="InParanoid" id="I7M676"/>
<keyword evidence="3 10" id="KW-0493">Microtubule</keyword>
<dbReference type="GeneID" id="7829221"/>
<keyword evidence="15" id="KW-1185">Reference proteome</keyword>
<dbReference type="SUPFAM" id="SSF52540">
    <property type="entry name" value="P-loop containing nucleoside triphosphate hydrolases"/>
    <property type="match status" value="1"/>
</dbReference>
<proteinExistence type="inferred from homology"/>
<dbReference type="FunFam" id="3.40.850.10:FF:000012">
    <property type="entry name" value="Kinesin-like protein"/>
    <property type="match status" value="1"/>
</dbReference>
<dbReference type="GO" id="GO:0007019">
    <property type="term" value="P:microtubule depolymerization"/>
    <property type="evidence" value="ECO:0007669"/>
    <property type="project" value="TreeGrafter"/>
</dbReference>
<keyword evidence="6 9" id="KW-0505">Motor protein</keyword>
<dbReference type="PRINTS" id="PR00380">
    <property type="entry name" value="KINESINHEAVY"/>
</dbReference>
<feature type="coiled-coil region" evidence="11">
    <location>
        <begin position="117"/>
        <end position="154"/>
    </location>
</feature>
<evidence type="ECO:0000256" key="9">
    <source>
        <dbReference type="PROSITE-ProRule" id="PRU00283"/>
    </source>
</evidence>
<dbReference type="PANTHER" id="PTHR47971">
    <property type="entry name" value="KINESIN-RELATED PROTEIN 6"/>
    <property type="match status" value="1"/>
</dbReference>
<protein>
    <recommendedName>
        <fullName evidence="10">Kinesin-like protein</fullName>
    </recommendedName>
</protein>
<feature type="compositionally biased region" description="Low complexity" evidence="12">
    <location>
        <begin position="631"/>
        <end position="654"/>
    </location>
</feature>
<organism evidence="14 15">
    <name type="scientific">Tetrahymena thermophila (strain SB210)</name>
    <dbReference type="NCBI Taxonomy" id="312017"/>
    <lineage>
        <taxon>Eukaryota</taxon>
        <taxon>Sar</taxon>
        <taxon>Alveolata</taxon>
        <taxon>Ciliophora</taxon>
        <taxon>Intramacronucleata</taxon>
        <taxon>Oligohymenophorea</taxon>
        <taxon>Hymenostomatida</taxon>
        <taxon>Tetrahymenina</taxon>
        <taxon>Tetrahymenidae</taxon>
        <taxon>Tetrahymena</taxon>
    </lineage>
</organism>
<dbReference type="EMBL" id="GG662698">
    <property type="protein sequence ID" value="EAR84592.2"/>
    <property type="molecule type" value="Genomic_DNA"/>
</dbReference>
<feature type="compositionally biased region" description="Low complexity" evidence="12">
    <location>
        <begin position="604"/>
        <end position="616"/>
    </location>
</feature>
<evidence type="ECO:0000256" key="4">
    <source>
        <dbReference type="ARBA" id="ARBA00022741"/>
    </source>
</evidence>
<dbReference type="GO" id="GO:0003777">
    <property type="term" value="F:microtubule motor activity"/>
    <property type="evidence" value="ECO:0007669"/>
    <property type="project" value="InterPro"/>
</dbReference>
<dbReference type="Proteomes" id="UP000009168">
    <property type="component" value="Unassembled WGS sequence"/>
</dbReference>
<feature type="compositionally biased region" description="Polar residues" evidence="12">
    <location>
        <begin position="558"/>
        <end position="578"/>
    </location>
</feature>
<sequence>MKGTAAEKHKERLKNARDVQMSKKEAQINKLTDEEVVNELKDKALPVYGTRQEKLDRLKKYMGIIPNPVQQQQQQGNNLPPSNNNGGLNQNFNNNNINVNDFNDQQKKQNAFKDPTVEKIQKMEQKREERRAKMEEAKREREEKIMEHQALGKNIDVDFEILIEKNRFKEPLQQNHTPASHLKLCVCVRKRPIFKKEETNGEIDSVSVSNPQIRVLAPKFKVDGITKYVENYDFTFDNSFNENEETQDVYKYSLRPLLDHIMNQGVITCFAYGQTGSGKTFTMKGLQNQYVTDMYKLSTHQNYSSMNLKFFISFFEIYGGRCYDLLNNKNQLVILEDKNGYVQIQNIVEKQAMSAEEMIQLIEYGHNIRTTHATASNDTSSRSHAICQIMLRNDKDKQVGKLVLVDLAGSERAQDCQSNNRQRRMEGAEINKSLLALKECIRAMDTGAAHVPFRASKLTLVLRDSFQSKSDKSKIVMIACISPGSSSSDHTVNTLRYADRLKENKPPVKGGMPRIDAPQLIDEMPSYNINHNNIKSDNQLNDQPSSQKEQLSNRRNHSSNQMDDASPQQQLPPKQNKTPLLPPADKRIAQKIEEERIEKEKKLQQQQQQQAQQQQQHHMKRGQSSNLPSANKQTPTNQQQQQQKNNSQNNLSKNSSDDEGEQIQQVNKGVKDDVRCMKETLKMDKNNKVSNEFFDFHEKVNTILEEQEEIFATHMAAIKEDAKLLTQESELISKVQGTGFIDYDIDLYVKKLETVIKKKLKMYNLLHKKLDTFKKHLQEEEEISSKVKDTFYF</sequence>
<dbReference type="InterPro" id="IPR027640">
    <property type="entry name" value="Kinesin-like_fam"/>
</dbReference>
<comment type="similarity">
    <text evidence="8">Belongs to the TRAFAC class myosin-kinesin ATPase superfamily. Kinesin family. KIN-13 subfamily.</text>
</comment>
<dbReference type="AlphaFoldDB" id="I7M676"/>
<evidence type="ECO:0000256" key="11">
    <source>
        <dbReference type="SAM" id="Coils"/>
    </source>
</evidence>
<dbReference type="PROSITE" id="PS00411">
    <property type="entry name" value="KINESIN_MOTOR_1"/>
    <property type="match status" value="1"/>
</dbReference>
<keyword evidence="11" id="KW-0175">Coiled coil</keyword>
<evidence type="ECO:0000256" key="6">
    <source>
        <dbReference type="ARBA" id="ARBA00023175"/>
    </source>
</evidence>
<dbReference type="InterPro" id="IPR019821">
    <property type="entry name" value="Kinesin_motor_CS"/>
</dbReference>
<keyword evidence="4 9" id="KW-0547">Nucleotide-binding</keyword>
<evidence type="ECO:0000256" key="2">
    <source>
        <dbReference type="ARBA" id="ARBA00022490"/>
    </source>
</evidence>
<evidence type="ECO:0000256" key="5">
    <source>
        <dbReference type="ARBA" id="ARBA00022840"/>
    </source>
</evidence>
<feature type="region of interest" description="Disordered" evidence="12">
    <location>
        <begin position="527"/>
        <end position="583"/>
    </location>
</feature>
<feature type="region of interest" description="Disordered" evidence="12">
    <location>
        <begin position="70"/>
        <end position="101"/>
    </location>
</feature>
<gene>
    <name evidence="14" type="ORF">TTHERM_00648540</name>
</gene>
<keyword evidence="7" id="KW-0206">Cytoskeleton</keyword>
<keyword evidence="2" id="KW-0963">Cytoplasm</keyword>
<feature type="domain" description="Kinesin motor" evidence="13">
    <location>
        <begin position="183"/>
        <end position="504"/>
    </location>
</feature>
<feature type="region of interest" description="Disordered" evidence="12">
    <location>
        <begin position="598"/>
        <end position="670"/>
    </location>
</feature>
<dbReference type="GO" id="GO:0005524">
    <property type="term" value="F:ATP binding"/>
    <property type="evidence" value="ECO:0007669"/>
    <property type="project" value="UniProtKB-UniRule"/>
</dbReference>
<reference evidence="15" key="1">
    <citation type="journal article" date="2006" name="PLoS Biol.">
        <title>Macronuclear genome sequence of the ciliate Tetrahymena thermophila, a model eukaryote.</title>
        <authorList>
            <person name="Eisen J.A."/>
            <person name="Coyne R.S."/>
            <person name="Wu M."/>
            <person name="Wu D."/>
            <person name="Thiagarajan M."/>
            <person name="Wortman J.R."/>
            <person name="Badger J.H."/>
            <person name="Ren Q."/>
            <person name="Amedeo P."/>
            <person name="Jones K.M."/>
            <person name="Tallon L.J."/>
            <person name="Delcher A.L."/>
            <person name="Salzberg S.L."/>
            <person name="Silva J.C."/>
            <person name="Haas B.J."/>
            <person name="Majoros W.H."/>
            <person name="Farzad M."/>
            <person name="Carlton J.M."/>
            <person name="Smith R.K. Jr."/>
            <person name="Garg J."/>
            <person name="Pearlman R.E."/>
            <person name="Karrer K.M."/>
            <person name="Sun L."/>
            <person name="Manning G."/>
            <person name="Elde N.C."/>
            <person name="Turkewitz A.P."/>
            <person name="Asai D.J."/>
            <person name="Wilkes D.E."/>
            <person name="Wang Y."/>
            <person name="Cai H."/>
            <person name="Collins K."/>
            <person name="Stewart B.A."/>
            <person name="Lee S.R."/>
            <person name="Wilamowska K."/>
            <person name="Weinberg Z."/>
            <person name="Ruzzo W.L."/>
            <person name="Wloga D."/>
            <person name="Gaertig J."/>
            <person name="Frankel J."/>
            <person name="Tsao C.-C."/>
            <person name="Gorovsky M.A."/>
            <person name="Keeling P.J."/>
            <person name="Waller R.F."/>
            <person name="Patron N.J."/>
            <person name="Cherry J.M."/>
            <person name="Stover N.A."/>
            <person name="Krieger C.J."/>
            <person name="del Toro C."/>
            <person name="Ryder H.F."/>
            <person name="Williamson S.C."/>
            <person name="Barbeau R.A."/>
            <person name="Hamilton E.P."/>
            <person name="Orias E."/>
        </authorList>
    </citation>
    <scope>NUCLEOTIDE SEQUENCE [LARGE SCALE GENOMIC DNA]</scope>
    <source>
        <strain evidence="15">SB210</strain>
    </source>
</reference>
<dbReference type="Gene3D" id="3.40.850.10">
    <property type="entry name" value="Kinesin motor domain"/>
    <property type="match status" value="1"/>
</dbReference>
<evidence type="ECO:0000256" key="7">
    <source>
        <dbReference type="ARBA" id="ARBA00023212"/>
    </source>
</evidence>
<evidence type="ECO:0000256" key="3">
    <source>
        <dbReference type="ARBA" id="ARBA00022701"/>
    </source>
</evidence>
<feature type="compositionally biased region" description="Polar residues" evidence="12">
    <location>
        <begin position="527"/>
        <end position="550"/>
    </location>
</feature>
<dbReference type="PROSITE" id="PS50067">
    <property type="entry name" value="KINESIN_MOTOR_2"/>
    <property type="match status" value="1"/>
</dbReference>
<evidence type="ECO:0000256" key="10">
    <source>
        <dbReference type="RuleBase" id="RU000394"/>
    </source>
</evidence>
<dbReference type="RefSeq" id="XP_001032255.2">
    <property type="nucleotide sequence ID" value="XM_001032255.2"/>
</dbReference>
<keyword evidence="5 9" id="KW-0067">ATP-binding</keyword>
<feature type="binding site" evidence="9">
    <location>
        <begin position="273"/>
        <end position="280"/>
    </location>
    <ligand>
        <name>ATP</name>
        <dbReference type="ChEBI" id="CHEBI:30616"/>
    </ligand>
</feature>
<dbReference type="GO" id="GO:0007018">
    <property type="term" value="P:microtubule-based movement"/>
    <property type="evidence" value="ECO:0007669"/>
    <property type="project" value="InterPro"/>
</dbReference>
<dbReference type="Pfam" id="PF00225">
    <property type="entry name" value="Kinesin"/>
    <property type="match status" value="1"/>
</dbReference>
<evidence type="ECO:0000313" key="14">
    <source>
        <dbReference type="EMBL" id="EAR84592.2"/>
    </source>
</evidence>
<dbReference type="SMART" id="SM00129">
    <property type="entry name" value="KISc"/>
    <property type="match status" value="1"/>
</dbReference>
<dbReference type="InterPro" id="IPR001752">
    <property type="entry name" value="Kinesin_motor_dom"/>
</dbReference>
<dbReference type="eggNOG" id="KOG0246">
    <property type="taxonomic scope" value="Eukaryota"/>
</dbReference>
<dbReference type="InterPro" id="IPR027417">
    <property type="entry name" value="P-loop_NTPase"/>
</dbReference>
<dbReference type="OrthoDB" id="3176171at2759"/>
<dbReference type="GO" id="GO:0005874">
    <property type="term" value="C:microtubule"/>
    <property type="evidence" value="ECO:0007669"/>
    <property type="project" value="UniProtKB-KW"/>
</dbReference>
<dbReference type="InterPro" id="IPR036961">
    <property type="entry name" value="Kinesin_motor_dom_sf"/>
</dbReference>
<evidence type="ECO:0000313" key="15">
    <source>
        <dbReference type="Proteomes" id="UP000009168"/>
    </source>
</evidence>